<dbReference type="InterPro" id="IPR036942">
    <property type="entry name" value="Beta-barrel_TonB_sf"/>
</dbReference>
<dbReference type="InterPro" id="IPR039426">
    <property type="entry name" value="TonB-dep_rcpt-like"/>
</dbReference>
<name>A0A1T5D076_9SPHN</name>
<evidence type="ECO:0000256" key="3">
    <source>
        <dbReference type="ARBA" id="ARBA00022452"/>
    </source>
</evidence>
<dbReference type="OrthoDB" id="7208812at2"/>
<dbReference type="PROSITE" id="PS52016">
    <property type="entry name" value="TONB_DEPENDENT_REC_3"/>
    <property type="match status" value="1"/>
</dbReference>
<dbReference type="PANTHER" id="PTHR32552">
    <property type="entry name" value="FERRICHROME IRON RECEPTOR-RELATED"/>
    <property type="match status" value="1"/>
</dbReference>
<evidence type="ECO:0000313" key="17">
    <source>
        <dbReference type="Proteomes" id="UP000189818"/>
    </source>
</evidence>
<keyword evidence="13" id="KW-0732">Signal</keyword>
<dbReference type="Gene3D" id="2.40.170.20">
    <property type="entry name" value="TonB-dependent receptor, beta-barrel domain"/>
    <property type="match status" value="1"/>
</dbReference>
<dbReference type="EMBL" id="FUYM01000004">
    <property type="protein sequence ID" value="SKB65003.1"/>
    <property type="molecule type" value="Genomic_DNA"/>
</dbReference>
<evidence type="ECO:0000313" key="16">
    <source>
        <dbReference type="EMBL" id="SKB65003.1"/>
    </source>
</evidence>
<keyword evidence="7" id="KW-0406">Ion transport</keyword>
<organism evidence="16 17">
    <name type="scientific">Rhizorhabdus histidinilytica</name>
    <dbReference type="NCBI Taxonomy" id="439228"/>
    <lineage>
        <taxon>Bacteria</taxon>
        <taxon>Pseudomonadati</taxon>
        <taxon>Pseudomonadota</taxon>
        <taxon>Alphaproteobacteria</taxon>
        <taxon>Sphingomonadales</taxon>
        <taxon>Sphingomonadaceae</taxon>
        <taxon>Rhizorhabdus</taxon>
    </lineage>
</organism>
<keyword evidence="5 11" id="KW-0812">Transmembrane</keyword>
<accession>A0A1T5D076</accession>
<evidence type="ECO:0000256" key="8">
    <source>
        <dbReference type="ARBA" id="ARBA00023077"/>
    </source>
</evidence>
<keyword evidence="3 11" id="KW-1134">Transmembrane beta strand</keyword>
<sequence length="764" mass="83897">MMTVATARGVLLASLATIAIGGRAMAQMAEEPAAVAPQEAASDDGGLGEIIVTAQKRSENLQRVPVSVSALSSAQLDQQKIRNVTSIVSQIPSLQVTGPFSDGLPVFSIRGISSLDFGHNQSSPVALYVDEVYKGLPVLSSLQIFDLDRVEVLRGPQGTLFGKNTTGGAVNIFTKQPDLGDGWTGYLSGGIGNLARREVNGGANVPLVEDKLAGRIAFSYTNVDGFVRNRLPGKKDQGSIDDFALRASLLYKPSDELRFLLRGTRTRSTPDNAYGGLAKDIGVAGPGGVGFGTGYTRAGLGFFENESDRDGVINIHNQGVSLTTNWDLSDSVALTAVSAYDEGRWFSQEDSDATPFRIQEADFYSKAKAFSQDLRLASTGDGPLQWMVGAYYYRDKVDFRTTYKFYYEYAGDADGNGQLDCFDDGLTGCGYDNALRQVRTSLALYTQNSYKLDSGLSFTLGLRYTHDNNRLKSYRSTLRYLDPATGQEVLNAAVIFDRPPVDKLKSENLSWKLGVSQEFAGGALAYANYSRGWRGGAFNGQAFFAAQEVTAVGPERLDSWEVGLKYQTPDRRLRINTAAFYYIYRDQQFIDVTPNFLQLLTSAPRSRLWGVEADVVAQPLDPLTVRFSVAYLNAKFREVTVSGVDLSGKRLILAPEWTLSGGIDWRLAEGDFGGLLLHTDSRFTSRVYYSAFNLPLISQKANSLHDARLTWQLPGKRLSLSAWMKNIFNEKTLNFVADLGAGYNYNFAQRGRPREYGIEARFEF</sequence>
<comment type="similarity">
    <text evidence="11 12">Belongs to the TonB-dependent receptor family.</text>
</comment>
<evidence type="ECO:0000256" key="11">
    <source>
        <dbReference type="PROSITE-ProRule" id="PRU01360"/>
    </source>
</evidence>
<feature type="domain" description="TonB-dependent receptor plug" evidence="15">
    <location>
        <begin position="61"/>
        <end position="169"/>
    </location>
</feature>
<gene>
    <name evidence="16" type="ORF">SAMN06295920_104458</name>
</gene>
<dbReference type="Pfam" id="PF07715">
    <property type="entry name" value="Plug"/>
    <property type="match status" value="1"/>
</dbReference>
<keyword evidence="2 11" id="KW-0813">Transport</keyword>
<keyword evidence="8 12" id="KW-0798">TonB box</keyword>
<dbReference type="AlphaFoldDB" id="A0A1T5D076"/>
<dbReference type="GO" id="GO:0006826">
    <property type="term" value="P:iron ion transport"/>
    <property type="evidence" value="ECO:0007669"/>
    <property type="project" value="UniProtKB-KW"/>
</dbReference>
<evidence type="ECO:0000256" key="2">
    <source>
        <dbReference type="ARBA" id="ARBA00022448"/>
    </source>
</evidence>
<evidence type="ECO:0000256" key="1">
    <source>
        <dbReference type="ARBA" id="ARBA00004571"/>
    </source>
</evidence>
<dbReference type="PANTHER" id="PTHR32552:SF81">
    <property type="entry name" value="TONB-DEPENDENT OUTER MEMBRANE RECEPTOR"/>
    <property type="match status" value="1"/>
</dbReference>
<dbReference type="InterPro" id="IPR000531">
    <property type="entry name" value="Beta-barrel_TonB"/>
</dbReference>
<keyword evidence="17" id="KW-1185">Reference proteome</keyword>
<keyword evidence="10 11" id="KW-0998">Cell outer membrane</keyword>
<feature type="domain" description="TonB-dependent receptor-like beta-barrel" evidence="14">
    <location>
        <begin position="288"/>
        <end position="727"/>
    </location>
</feature>
<proteinExistence type="inferred from homology"/>
<reference evidence="17" key="1">
    <citation type="submission" date="2017-02" db="EMBL/GenBank/DDBJ databases">
        <authorList>
            <person name="Varghese N."/>
            <person name="Submissions S."/>
        </authorList>
    </citation>
    <scope>NUCLEOTIDE SEQUENCE [LARGE SCALE GENOMIC DNA]</scope>
    <source>
        <strain evidence="17">UM2</strain>
    </source>
</reference>
<feature type="signal peptide" evidence="13">
    <location>
        <begin position="1"/>
        <end position="26"/>
    </location>
</feature>
<dbReference type="GO" id="GO:0009279">
    <property type="term" value="C:cell outer membrane"/>
    <property type="evidence" value="ECO:0007669"/>
    <property type="project" value="UniProtKB-SubCell"/>
</dbReference>
<protein>
    <submittedName>
        <fullName evidence="16">Iron complex outermembrane recepter protein</fullName>
    </submittedName>
</protein>
<dbReference type="InterPro" id="IPR012910">
    <property type="entry name" value="Plug_dom"/>
</dbReference>
<dbReference type="CDD" id="cd01347">
    <property type="entry name" value="ligand_gated_channel"/>
    <property type="match status" value="1"/>
</dbReference>
<evidence type="ECO:0000256" key="13">
    <source>
        <dbReference type="SAM" id="SignalP"/>
    </source>
</evidence>
<dbReference type="SUPFAM" id="SSF56935">
    <property type="entry name" value="Porins"/>
    <property type="match status" value="1"/>
</dbReference>
<dbReference type="RefSeq" id="WP_079648340.1">
    <property type="nucleotide sequence ID" value="NZ_FUYM01000004.1"/>
</dbReference>
<dbReference type="Proteomes" id="UP000189818">
    <property type="component" value="Unassembled WGS sequence"/>
</dbReference>
<evidence type="ECO:0000256" key="6">
    <source>
        <dbReference type="ARBA" id="ARBA00023004"/>
    </source>
</evidence>
<evidence type="ECO:0000259" key="14">
    <source>
        <dbReference type="Pfam" id="PF00593"/>
    </source>
</evidence>
<evidence type="ECO:0000256" key="9">
    <source>
        <dbReference type="ARBA" id="ARBA00023136"/>
    </source>
</evidence>
<evidence type="ECO:0000259" key="15">
    <source>
        <dbReference type="Pfam" id="PF07715"/>
    </source>
</evidence>
<evidence type="ECO:0000256" key="7">
    <source>
        <dbReference type="ARBA" id="ARBA00023065"/>
    </source>
</evidence>
<dbReference type="STRING" id="439228.SAMN06295920_104458"/>
<evidence type="ECO:0000256" key="4">
    <source>
        <dbReference type="ARBA" id="ARBA00022496"/>
    </source>
</evidence>
<keyword evidence="6" id="KW-0408">Iron</keyword>
<feature type="chain" id="PRO_5013227874" evidence="13">
    <location>
        <begin position="27"/>
        <end position="764"/>
    </location>
</feature>
<dbReference type="Pfam" id="PF00593">
    <property type="entry name" value="TonB_dep_Rec_b-barrel"/>
    <property type="match status" value="1"/>
</dbReference>
<evidence type="ECO:0000256" key="10">
    <source>
        <dbReference type="ARBA" id="ARBA00023237"/>
    </source>
</evidence>
<comment type="subcellular location">
    <subcellularLocation>
        <location evidence="1 11">Cell outer membrane</location>
        <topology evidence="1 11">Multi-pass membrane protein</topology>
    </subcellularLocation>
</comment>
<evidence type="ECO:0000256" key="5">
    <source>
        <dbReference type="ARBA" id="ARBA00022692"/>
    </source>
</evidence>
<keyword evidence="9 11" id="KW-0472">Membrane</keyword>
<evidence type="ECO:0000256" key="12">
    <source>
        <dbReference type="RuleBase" id="RU003357"/>
    </source>
</evidence>
<keyword evidence="4" id="KW-0410">Iron transport</keyword>